<organism evidence="12 13">
    <name type="scientific">Elliptochloris bilobata</name>
    <dbReference type="NCBI Taxonomy" id="381761"/>
    <lineage>
        <taxon>Eukaryota</taxon>
        <taxon>Viridiplantae</taxon>
        <taxon>Chlorophyta</taxon>
        <taxon>core chlorophytes</taxon>
        <taxon>Trebouxiophyceae</taxon>
        <taxon>Trebouxiophyceae incertae sedis</taxon>
        <taxon>Elliptochloris clade</taxon>
        <taxon>Elliptochloris</taxon>
    </lineage>
</organism>
<dbReference type="Proteomes" id="UP001445335">
    <property type="component" value="Unassembled WGS sequence"/>
</dbReference>
<evidence type="ECO:0000256" key="6">
    <source>
        <dbReference type="ARBA" id="ARBA00023054"/>
    </source>
</evidence>
<evidence type="ECO:0000256" key="3">
    <source>
        <dbReference type="ARBA" id="ARBA00004647"/>
    </source>
</evidence>
<evidence type="ECO:0000259" key="11">
    <source>
        <dbReference type="Pfam" id="PF15007"/>
    </source>
</evidence>
<comment type="subcellular location">
    <subcellularLocation>
        <location evidence="1">Cytoplasm</location>
        <location evidence="1">Cytoskeleton</location>
        <location evidence="1">Microtubule organizing center</location>
        <location evidence="1">Centrosome</location>
        <location evidence="1">Centriole</location>
    </subcellularLocation>
    <subcellularLocation>
        <location evidence="3">Cytoplasm</location>
        <location evidence="3">Cytoskeleton</location>
        <location evidence="3">Spindle pole</location>
    </subcellularLocation>
    <subcellularLocation>
        <location evidence="2">Midbody</location>
    </subcellularLocation>
</comment>
<accession>A0AAW1SL58</accession>
<keyword evidence="13" id="KW-1185">Reference proteome</keyword>
<evidence type="ECO:0000256" key="4">
    <source>
        <dbReference type="ARBA" id="ARBA00014053"/>
    </source>
</evidence>
<sequence length="303" mass="31353">MATGDILGNVERLRADLKHIKYPLEVDLGGLRTGDPAAILPIIHYVLLRFSRHVALDVAASGYELQGKTDARFLEAVLKLARDHFGLKPVLTCGQFLEQGFAERKVLFLHSLIQTAKERHNAEVRRQRLAAAAPPRLLSPRSRGKENQAVPRGDGGAPPGKRASLGVRGQVAAGQQGNASVSATVQAVPQGWAPAGAASAIGELVGGLERRLAAAEAAAAAAADEAAEAARRASAADAAAAVARSERSALAARLTVVEGRLRFLEAGDPGGMAGQDPDAGGMSSPLPDGAGSHREVGGSFITL</sequence>
<dbReference type="GO" id="GO:0005814">
    <property type="term" value="C:centriole"/>
    <property type="evidence" value="ECO:0007669"/>
    <property type="project" value="UniProtKB-SubCell"/>
</dbReference>
<evidence type="ECO:0000313" key="12">
    <source>
        <dbReference type="EMBL" id="KAK9846472.1"/>
    </source>
</evidence>
<feature type="region of interest" description="Disordered" evidence="10">
    <location>
        <begin position="266"/>
        <end position="303"/>
    </location>
</feature>
<feature type="region of interest" description="Disordered" evidence="10">
    <location>
        <begin position="130"/>
        <end position="164"/>
    </location>
</feature>
<keyword evidence="6 9" id="KW-0175">Coiled coil</keyword>
<dbReference type="PANTHER" id="PTHR31477">
    <property type="entry name" value="CENTROSOMAL PROTEIN OF 44 KDA"/>
    <property type="match status" value="1"/>
</dbReference>
<reference evidence="12 13" key="1">
    <citation type="journal article" date="2024" name="Nat. Commun.">
        <title>Phylogenomics reveals the evolutionary origins of lichenization in chlorophyte algae.</title>
        <authorList>
            <person name="Puginier C."/>
            <person name="Libourel C."/>
            <person name="Otte J."/>
            <person name="Skaloud P."/>
            <person name="Haon M."/>
            <person name="Grisel S."/>
            <person name="Petersen M."/>
            <person name="Berrin J.G."/>
            <person name="Delaux P.M."/>
            <person name="Dal Grande F."/>
            <person name="Keller J."/>
        </authorList>
    </citation>
    <scope>NUCLEOTIDE SEQUENCE [LARGE SCALE GENOMIC DNA]</scope>
    <source>
        <strain evidence="12 13">SAG 245.80</strain>
    </source>
</reference>
<dbReference type="AlphaFoldDB" id="A0AAW1SL58"/>
<keyword evidence="5" id="KW-0963">Cytoplasm</keyword>
<feature type="compositionally biased region" description="Low complexity" evidence="10">
    <location>
        <begin position="130"/>
        <end position="141"/>
    </location>
</feature>
<evidence type="ECO:0000256" key="1">
    <source>
        <dbReference type="ARBA" id="ARBA00004114"/>
    </source>
</evidence>
<comment type="caution">
    <text evidence="12">The sequence shown here is derived from an EMBL/GenBank/DDBJ whole genome shotgun (WGS) entry which is preliminary data.</text>
</comment>
<dbReference type="InterPro" id="IPR029157">
    <property type="entry name" value="CEP44_CC"/>
</dbReference>
<comment type="function">
    <text evidence="8">Centriole-enriched microtubule-binding protein involved in centriole biogenesis. In collaboration with CEP295 and POC1B, is required for the centriole-to-centrosome conversion by ensuring the formation of bona fide centriole wall. Functions as a linker component that maintains centrosome cohesion. Associates with CROCC and regulates its stability and localization to the centrosome.</text>
</comment>
<evidence type="ECO:0000256" key="9">
    <source>
        <dbReference type="SAM" id="Coils"/>
    </source>
</evidence>
<evidence type="ECO:0000256" key="5">
    <source>
        <dbReference type="ARBA" id="ARBA00022490"/>
    </source>
</evidence>
<protein>
    <recommendedName>
        <fullName evidence="4">Centrosomal protein of 44 kDa</fullName>
    </recommendedName>
</protein>
<dbReference type="GO" id="GO:0030496">
    <property type="term" value="C:midbody"/>
    <property type="evidence" value="ECO:0007669"/>
    <property type="project" value="UniProtKB-SubCell"/>
</dbReference>
<name>A0AAW1SL58_9CHLO</name>
<evidence type="ECO:0000313" key="13">
    <source>
        <dbReference type="Proteomes" id="UP001445335"/>
    </source>
</evidence>
<dbReference type="EMBL" id="JALJOU010000001">
    <property type="protein sequence ID" value="KAK9846472.1"/>
    <property type="molecule type" value="Genomic_DNA"/>
</dbReference>
<dbReference type="PANTHER" id="PTHR31477:SF1">
    <property type="entry name" value="CENTROSOMAL PROTEIN OF 44 KDA"/>
    <property type="match status" value="1"/>
</dbReference>
<keyword evidence="7" id="KW-0206">Cytoskeleton</keyword>
<evidence type="ECO:0000256" key="8">
    <source>
        <dbReference type="ARBA" id="ARBA00046235"/>
    </source>
</evidence>
<evidence type="ECO:0000256" key="10">
    <source>
        <dbReference type="SAM" id="MobiDB-lite"/>
    </source>
</evidence>
<dbReference type="GO" id="GO:0000922">
    <property type="term" value="C:spindle pole"/>
    <property type="evidence" value="ECO:0007669"/>
    <property type="project" value="UniProtKB-SubCell"/>
</dbReference>
<dbReference type="InterPro" id="IPR033603">
    <property type="entry name" value="CEP44"/>
</dbReference>
<feature type="domain" description="Centrosomal CEP44" evidence="11">
    <location>
        <begin position="5"/>
        <end position="127"/>
    </location>
</feature>
<proteinExistence type="predicted"/>
<dbReference type="Pfam" id="PF15007">
    <property type="entry name" value="CEP44"/>
    <property type="match status" value="1"/>
</dbReference>
<feature type="coiled-coil region" evidence="9">
    <location>
        <begin position="205"/>
        <end position="232"/>
    </location>
</feature>
<evidence type="ECO:0000256" key="7">
    <source>
        <dbReference type="ARBA" id="ARBA00023212"/>
    </source>
</evidence>
<gene>
    <name evidence="12" type="ORF">WJX81_004822</name>
</gene>
<evidence type="ECO:0000256" key="2">
    <source>
        <dbReference type="ARBA" id="ARBA00004214"/>
    </source>
</evidence>